<protein>
    <submittedName>
        <fullName evidence="1">Uncharacterized protein</fullName>
    </submittedName>
</protein>
<comment type="caution">
    <text evidence="1">The sequence shown here is derived from an EMBL/GenBank/DDBJ whole genome shotgun (WGS) entry which is preliminary data.</text>
</comment>
<reference evidence="1 2" key="1">
    <citation type="submission" date="2019-03" db="EMBL/GenBank/DDBJ databases">
        <title>Single cell metagenomics reveals metabolic interactions within the superorganism composed of flagellate Streblomastix strix and complex community of Bacteroidetes bacteria on its surface.</title>
        <authorList>
            <person name="Treitli S.C."/>
            <person name="Kolisko M."/>
            <person name="Husnik F."/>
            <person name="Keeling P."/>
            <person name="Hampl V."/>
        </authorList>
    </citation>
    <scope>NUCLEOTIDE SEQUENCE [LARGE SCALE GENOMIC DNA]</scope>
    <source>
        <strain evidence="1">ST1C</strain>
    </source>
</reference>
<sequence length="89" mass="10285">MQQKLIDQLERLSIRNRNLSQRAQLRENLIIKYDGLGQESNWRNVKKSKKDENGVLEAVLLQASMKFQNSNVAVDDLSDRAKNRGIFTP</sequence>
<evidence type="ECO:0000313" key="2">
    <source>
        <dbReference type="Proteomes" id="UP000324800"/>
    </source>
</evidence>
<proteinExistence type="predicted"/>
<gene>
    <name evidence="1" type="ORF">EZS28_001091</name>
</gene>
<evidence type="ECO:0000313" key="1">
    <source>
        <dbReference type="EMBL" id="KAA6403387.1"/>
    </source>
</evidence>
<dbReference type="AlphaFoldDB" id="A0A5J4X884"/>
<accession>A0A5J4X884</accession>
<organism evidence="1 2">
    <name type="scientific">Streblomastix strix</name>
    <dbReference type="NCBI Taxonomy" id="222440"/>
    <lineage>
        <taxon>Eukaryota</taxon>
        <taxon>Metamonada</taxon>
        <taxon>Preaxostyla</taxon>
        <taxon>Oxymonadida</taxon>
        <taxon>Streblomastigidae</taxon>
        <taxon>Streblomastix</taxon>
    </lineage>
</organism>
<name>A0A5J4X884_9EUKA</name>
<dbReference type="Proteomes" id="UP000324800">
    <property type="component" value="Unassembled WGS sequence"/>
</dbReference>
<dbReference type="EMBL" id="SNRW01000106">
    <property type="protein sequence ID" value="KAA6403387.1"/>
    <property type="molecule type" value="Genomic_DNA"/>
</dbReference>